<accession>A0A8S1APS2</accession>
<name>A0A8S1APS2_ARCPL</name>
<organism evidence="1 2">
    <name type="scientific">Arctia plantaginis</name>
    <name type="common">Wood tiger moth</name>
    <name type="synonym">Phalaena plantaginis</name>
    <dbReference type="NCBI Taxonomy" id="874455"/>
    <lineage>
        <taxon>Eukaryota</taxon>
        <taxon>Metazoa</taxon>
        <taxon>Ecdysozoa</taxon>
        <taxon>Arthropoda</taxon>
        <taxon>Hexapoda</taxon>
        <taxon>Insecta</taxon>
        <taxon>Pterygota</taxon>
        <taxon>Neoptera</taxon>
        <taxon>Endopterygota</taxon>
        <taxon>Lepidoptera</taxon>
        <taxon>Glossata</taxon>
        <taxon>Ditrysia</taxon>
        <taxon>Noctuoidea</taxon>
        <taxon>Erebidae</taxon>
        <taxon>Arctiinae</taxon>
        <taxon>Arctia</taxon>
    </lineage>
</organism>
<proteinExistence type="predicted"/>
<evidence type="ECO:0000313" key="1">
    <source>
        <dbReference type="EMBL" id="CAB3247039.1"/>
    </source>
</evidence>
<dbReference type="EMBL" id="CADEBD010000336">
    <property type="protein sequence ID" value="CAB3247039.1"/>
    <property type="molecule type" value="Genomic_DNA"/>
</dbReference>
<comment type="caution">
    <text evidence="1">The sequence shown here is derived from an EMBL/GenBank/DDBJ whole genome shotgun (WGS) entry which is preliminary data.</text>
</comment>
<reference evidence="1 2" key="1">
    <citation type="submission" date="2020-04" db="EMBL/GenBank/DDBJ databases">
        <authorList>
            <person name="Wallbank WR R."/>
            <person name="Pardo Diaz C."/>
            <person name="Kozak K."/>
            <person name="Martin S."/>
            <person name="Jiggins C."/>
            <person name="Moest M."/>
            <person name="Warren A I."/>
            <person name="Byers J.R.P. K."/>
            <person name="Montejo-Kovacevich G."/>
            <person name="Yen C E."/>
        </authorList>
    </citation>
    <scope>NUCLEOTIDE SEQUENCE [LARGE SCALE GENOMIC DNA]</scope>
</reference>
<dbReference type="AlphaFoldDB" id="A0A8S1APS2"/>
<gene>
    <name evidence="1" type="ORF">APLA_LOCUS11746</name>
</gene>
<evidence type="ECO:0000313" key="2">
    <source>
        <dbReference type="Proteomes" id="UP000494256"/>
    </source>
</evidence>
<dbReference type="OrthoDB" id="6500128at2759"/>
<sequence length="259" mass="30030">MATQVNPTDFLQEDEIETDFKEADFNLRDKSYSNTYPASPFRKDKMAINVIPADYLQEDKVETDLKQEVFNLQDEFNNSIRRDRLETDVDFQDPLGQDKNIPNFETYLDQTHSIRKYSFNSDTGYPESLRDVKIVTSILPTDALQRDKIQIDAIDTHSSRKIKIDSKDKAAVFLANFQKAYENGDNVYNIDHRMENKNKAAVHDVYFRTEDETVKSKTRNEIQIKRINASAKSELSTKLKVRDLCKNELALISTLSHCQ</sequence>
<dbReference type="Proteomes" id="UP000494256">
    <property type="component" value="Unassembled WGS sequence"/>
</dbReference>
<protein>
    <submittedName>
        <fullName evidence="1">Uncharacterized protein</fullName>
    </submittedName>
</protein>